<name>A0AAV4SM39_CAEEX</name>
<feature type="compositionally biased region" description="Basic and acidic residues" evidence="1">
    <location>
        <begin position="161"/>
        <end position="176"/>
    </location>
</feature>
<reference evidence="2 3" key="1">
    <citation type="submission" date="2021-06" db="EMBL/GenBank/DDBJ databases">
        <title>Caerostris extrusa draft genome.</title>
        <authorList>
            <person name="Kono N."/>
            <person name="Arakawa K."/>
        </authorList>
    </citation>
    <scope>NUCLEOTIDE SEQUENCE [LARGE SCALE GENOMIC DNA]</scope>
</reference>
<proteinExistence type="predicted"/>
<sequence>MQSTFNERENTNSLVNPINTSELINIESLNDFAAKHISDSFNASSNDVKLPHPDNDDSSVDIKNGEKSNVTAILDSIAKEIQNSPNFISMPENPLHHNEGTLQEPPHLTQVFINKNVSSDVSQKGNNGMKNSPKRKRPGKKQMKKKDKVKGKITGLPSPKEISEKEEKEHINEEPNLKPLPNLRRMISVSPMKT</sequence>
<evidence type="ECO:0000313" key="3">
    <source>
        <dbReference type="Proteomes" id="UP001054945"/>
    </source>
</evidence>
<protein>
    <submittedName>
        <fullName evidence="2">Uncharacterized protein</fullName>
    </submittedName>
</protein>
<evidence type="ECO:0000313" key="2">
    <source>
        <dbReference type="EMBL" id="GIY34567.1"/>
    </source>
</evidence>
<feature type="region of interest" description="Disordered" evidence="1">
    <location>
        <begin position="43"/>
        <end position="63"/>
    </location>
</feature>
<feature type="region of interest" description="Disordered" evidence="1">
    <location>
        <begin position="118"/>
        <end position="194"/>
    </location>
</feature>
<feature type="compositionally biased region" description="Polar residues" evidence="1">
    <location>
        <begin position="118"/>
        <end position="130"/>
    </location>
</feature>
<accession>A0AAV4SM39</accession>
<organism evidence="2 3">
    <name type="scientific">Caerostris extrusa</name>
    <name type="common">Bark spider</name>
    <name type="synonym">Caerostris bankana</name>
    <dbReference type="NCBI Taxonomy" id="172846"/>
    <lineage>
        <taxon>Eukaryota</taxon>
        <taxon>Metazoa</taxon>
        <taxon>Ecdysozoa</taxon>
        <taxon>Arthropoda</taxon>
        <taxon>Chelicerata</taxon>
        <taxon>Arachnida</taxon>
        <taxon>Araneae</taxon>
        <taxon>Araneomorphae</taxon>
        <taxon>Entelegynae</taxon>
        <taxon>Araneoidea</taxon>
        <taxon>Araneidae</taxon>
        <taxon>Caerostris</taxon>
    </lineage>
</organism>
<comment type="caution">
    <text evidence="2">The sequence shown here is derived from an EMBL/GenBank/DDBJ whole genome shotgun (WGS) entry which is preliminary data.</text>
</comment>
<evidence type="ECO:0000256" key="1">
    <source>
        <dbReference type="SAM" id="MobiDB-lite"/>
    </source>
</evidence>
<dbReference type="Proteomes" id="UP001054945">
    <property type="component" value="Unassembled WGS sequence"/>
</dbReference>
<feature type="compositionally biased region" description="Basic residues" evidence="1">
    <location>
        <begin position="132"/>
        <end position="151"/>
    </location>
</feature>
<keyword evidence="3" id="KW-1185">Reference proteome</keyword>
<dbReference type="EMBL" id="BPLR01009784">
    <property type="protein sequence ID" value="GIY34567.1"/>
    <property type="molecule type" value="Genomic_DNA"/>
</dbReference>
<gene>
    <name evidence="2" type="ORF">CEXT_292311</name>
</gene>
<dbReference type="AlphaFoldDB" id="A0AAV4SM39"/>